<sequence length="134" mass="15033">MILKTIFQYNPLNPESLPIQLIGVPPYMSLPLKVVEYSIATIQFFSLLISFLLFAPIVVLLTLDFIVYVVRISKLLTNLKQLRALFNINGKESHEPGLVDKSAPSSCTEMNKTASANKITVRKKVVYEQYVVSG</sequence>
<keyword evidence="3" id="KW-1185">Reference proteome</keyword>
<reference evidence="2" key="2">
    <citation type="submission" date="2021-01" db="EMBL/GenBank/DDBJ databases">
        <authorList>
            <person name="Schikora-Tamarit M.A."/>
        </authorList>
    </citation>
    <scope>NUCLEOTIDE SEQUENCE</scope>
    <source>
        <strain evidence="2">CBS2887</strain>
    </source>
</reference>
<evidence type="ECO:0000313" key="3">
    <source>
        <dbReference type="Proteomes" id="UP000774326"/>
    </source>
</evidence>
<comment type="caution">
    <text evidence="2">The sequence shown here is derived from an EMBL/GenBank/DDBJ whole genome shotgun (WGS) entry which is preliminary data.</text>
</comment>
<dbReference type="AlphaFoldDB" id="A0A9P8QHI1"/>
<keyword evidence="1" id="KW-1133">Transmembrane helix</keyword>
<dbReference type="Proteomes" id="UP000774326">
    <property type="component" value="Unassembled WGS sequence"/>
</dbReference>
<organism evidence="2 3">
    <name type="scientific">Wickerhamomyces pijperi</name>
    <name type="common">Yeast</name>
    <name type="synonym">Pichia pijperi</name>
    <dbReference type="NCBI Taxonomy" id="599730"/>
    <lineage>
        <taxon>Eukaryota</taxon>
        <taxon>Fungi</taxon>
        <taxon>Dikarya</taxon>
        <taxon>Ascomycota</taxon>
        <taxon>Saccharomycotina</taxon>
        <taxon>Saccharomycetes</taxon>
        <taxon>Phaffomycetales</taxon>
        <taxon>Wickerhamomycetaceae</taxon>
        <taxon>Wickerhamomyces</taxon>
    </lineage>
</organism>
<protein>
    <submittedName>
        <fullName evidence="2">Uncharacterized protein</fullName>
    </submittedName>
</protein>
<feature type="transmembrane region" description="Helical" evidence="1">
    <location>
        <begin position="37"/>
        <end position="70"/>
    </location>
</feature>
<dbReference type="EMBL" id="JAEUBG010000064">
    <property type="protein sequence ID" value="KAH3688902.1"/>
    <property type="molecule type" value="Genomic_DNA"/>
</dbReference>
<evidence type="ECO:0000256" key="1">
    <source>
        <dbReference type="SAM" id="Phobius"/>
    </source>
</evidence>
<proteinExistence type="predicted"/>
<keyword evidence="1" id="KW-0472">Membrane</keyword>
<name>A0A9P8QHI1_WICPI</name>
<gene>
    <name evidence="2" type="ORF">WICPIJ_000122</name>
</gene>
<accession>A0A9P8QHI1</accession>
<keyword evidence="1" id="KW-0812">Transmembrane</keyword>
<evidence type="ECO:0000313" key="2">
    <source>
        <dbReference type="EMBL" id="KAH3688902.1"/>
    </source>
</evidence>
<reference evidence="2" key="1">
    <citation type="journal article" date="2021" name="Open Biol.">
        <title>Shared evolutionary footprints suggest mitochondrial oxidative damage underlies multiple complex I losses in fungi.</title>
        <authorList>
            <person name="Schikora-Tamarit M.A."/>
            <person name="Marcet-Houben M."/>
            <person name="Nosek J."/>
            <person name="Gabaldon T."/>
        </authorList>
    </citation>
    <scope>NUCLEOTIDE SEQUENCE</scope>
    <source>
        <strain evidence="2">CBS2887</strain>
    </source>
</reference>